<dbReference type="RefSeq" id="XP_015703102.1">
    <property type="nucleotide sequence ID" value="XM_015847313.1"/>
</dbReference>
<protein>
    <submittedName>
        <fullName evidence="2">Uncharacterized protein</fullName>
    </submittedName>
</protein>
<evidence type="ECO:0000313" key="3">
    <source>
        <dbReference type="Proteomes" id="UP000002059"/>
    </source>
</evidence>
<organism evidence="2 3">
    <name type="scientific">Paracoccidioides lutzii (strain ATCC MYA-826 / Pb01)</name>
    <name type="common">Paracoccidioides brasiliensis</name>
    <dbReference type="NCBI Taxonomy" id="502779"/>
    <lineage>
        <taxon>Eukaryota</taxon>
        <taxon>Fungi</taxon>
        <taxon>Dikarya</taxon>
        <taxon>Ascomycota</taxon>
        <taxon>Pezizomycotina</taxon>
        <taxon>Eurotiomycetes</taxon>
        <taxon>Eurotiomycetidae</taxon>
        <taxon>Onygenales</taxon>
        <taxon>Ajellomycetaceae</taxon>
        <taxon>Paracoccidioides</taxon>
    </lineage>
</organism>
<evidence type="ECO:0000313" key="2">
    <source>
        <dbReference type="EMBL" id="KGQ01589.1"/>
    </source>
</evidence>
<name>A0A0A2VL46_PARBA</name>
<sequence length="132" mass="14992">MELQANQHHCESDFGLGTRSFYHSRTIGYNDPAKSSQNKMKHEDPPDKLKKAADNPLPGQVNVTPDPVKIEGFDEDPTWYPVTNLKRSPHLVREFHAANPTKAGPPKRLSKWLETWEKDNYLADEADDNLPA</sequence>
<gene>
    <name evidence="2" type="ORF">PAAG_11717</name>
</gene>
<dbReference type="GeneID" id="9097758"/>
<dbReference type="Proteomes" id="UP000002059">
    <property type="component" value="Partially assembled WGS sequence"/>
</dbReference>
<reference evidence="2 3" key="1">
    <citation type="journal article" date="2011" name="PLoS Genet.">
        <title>Comparative genomic analysis of human fungal pathogens causing paracoccidioidomycosis.</title>
        <authorList>
            <person name="Desjardins C.A."/>
            <person name="Champion M.D."/>
            <person name="Holder J.W."/>
            <person name="Muszewska A."/>
            <person name="Goldberg J."/>
            <person name="Bailao A.M."/>
            <person name="Brigido M.M."/>
            <person name="Ferreira M.E."/>
            <person name="Garcia A.M."/>
            <person name="Grynberg M."/>
            <person name="Gujja S."/>
            <person name="Heiman D.I."/>
            <person name="Henn M.R."/>
            <person name="Kodira C.D."/>
            <person name="Leon-Narvaez H."/>
            <person name="Longo L.V."/>
            <person name="Ma L.J."/>
            <person name="Malavazi I."/>
            <person name="Matsuo A.L."/>
            <person name="Morais F.V."/>
            <person name="Pereira M."/>
            <person name="Rodriguez-Brito S."/>
            <person name="Sakthikumar S."/>
            <person name="Salem-Izacc S.M."/>
            <person name="Sykes S.M."/>
            <person name="Teixeira M.M."/>
            <person name="Vallejo M.C."/>
            <person name="Walter M.E."/>
            <person name="Yandava C."/>
            <person name="Young S."/>
            <person name="Zeng Q."/>
            <person name="Zucker J."/>
            <person name="Felipe M.S."/>
            <person name="Goldman G.H."/>
            <person name="Haas B.J."/>
            <person name="McEwen J.G."/>
            <person name="Nino-Vega G."/>
            <person name="Puccia R."/>
            <person name="San-Blas G."/>
            <person name="Soares C.M."/>
            <person name="Birren B.W."/>
            <person name="Cuomo C.A."/>
        </authorList>
    </citation>
    <scope>NUCLEOTIDE SEQUENCE [LARGE SCALE GENOMIC DNA]</scope>
    <source>
        <strain evidence="3">ATCC MYA-826 / Pb01</strain>
    </source>
</reference>
<feature type="compositionally biased region" description="Basic and acidic residues" evidence="1">
    <location>
        <begin position="40"/>
        <end position="53"/>
    </location>
</feature>
<dbReference type="HOGENOM" id="CLU_1917685_0_0_1"/>
<keyword evidence="3" id="KW-1185">Reference proteome</keyword>
<dbReference type="CDD" id="cd00024">
    <property type="entry name" value="CD_CSD"/>
    <property type="match status" value="1"/>
</dbReference>
<dbReference type="OrthoDB" id="4177918at2759"/>
<dbReference type="VEuPathDB" id="FungiDB:PAAG_11717"/>
<dbReference type="KEGG" id="pbl:PAAG_11717"/>
<dbReference type="EMBL" id="KN293999">
    <property type="protein sequence ID" value="KGQ01589.1"/>
    <property type="molecule type" value="Genomic_DNA"/>
</dbReference>
<feature type="region of interest" description="Disordered" evidence="1">
    <location>
        <begin position="25"/>
        <end position="77"/>
    </location>
</feature>
<dbReference type="AlphaFoldDB" id="A0A0A2VL46"/>
<evidence type="ECO:0000256" key="1">
    <source>
        <dbReference type="SAM" id="MobiDB-lite"/>
    </source>
</evidence>
<proteinExistence type="predicted"/>
<accession>A0A0A2VL46</accession>